<dbReference type="InterPro" id="IPR042088">
    <property type="entry name" value="OligoPept_F_C"/>
</dbReference>
<comment type="function">
    <text evidence="6">Has oligopeptidase activity and degrades a variety of small bioactive peptides.</text>
</comment>
<gene>
    <name evidence="9" type="primary">pepF</name>
    <name evidence="9" type="ORF">ACFSY7_19475</name>
</gene>
<sequence>MMTETKKIPTRDEVPVEKTWRLEDIFATDDAWDAEYKEVEALSDKASDFQGTLKDGAEAMLAAFNYRDELYARLSRLYAYSHMRYDQDTTNSFYQAMDSRGKTLLAKASTSIAYLTPEILALDESVVDGYLAENEALRLYKVELDELKAQRPHVLPAEQEALLAQMSEVTGASANTFGMLNNADLEFPVIEDENGEQVQLTHGNYIQFLDSDDRATRERGFRAMYETYGKFLNTFATTLTGNVKRHNVSARIRKYDSARHSALSNNQIPEKVYDQLLDTVHKNLPLLHKYIGLRKKVLGVDELHMWDIYTPLVKEAKFELTYEDAAQTMVKALGTMGEEYTAILKKALEDRWVDVVETKGKRSGAYSSGTYGTNPYILMNWQNNLDNLYTLVHEFGHSVHSYFTRNNQPFVYGDYSIFVAEVASTCNEELLTEYLLQTVEDEKLRIYVLNHWLEGVRSTIIRQAMFAEFEHVIHEMDACGEALTAESMTTVYYELNKQYFGDDMVVDEEIGREWARIPHFYYNYYVYQYATGKSAAIALSKQILEEGQPAVERYINNFLKAGCSDTPINVLRAAGVDMESAAPIQAAFDLFEERLAELEKLLLK</sequence>
<keyword evidence="4 6" id="KW-0862">Zinc</keyword>
<dbReference type="CDD" id="cd09608">
    <property type="entry name" value="M3B_PepF"/>
    <property type="match status" value="1"/>
</dbReference>
<dbReference type="SUPFAM" id="SSF55486">
    <property type="entry name" value="Metalloproteases ('zincins'), catalytic domain"/>
    <property type="match status" value="1"/>
</dbReference>
<dbReference type="Pfam" id="PF08439">
    <property type="entry name" value="Peptidase_M3_N"/>
    <property type="match status" value="1"/>
</dbReference>
<feature type="domain" description="Peptidase M3A/M3B catalytic" evidence="7">
    <location>
        <begin position="209"/>
        <end position="589"/>
    </location>
</feature>
<dbReference type="PANTHER" id="PTHR11804">
    <property type="entry name" value="PROTEASE M3 THIMET OLIGOPEPTIDASE-RELATED"/>
    <property type="match status" value="1"/>
</dbReference>
<dbReference type="EC" id="3.4.24.-" evidence="6"/>
<evidence type="ECO:0000256" key="5">
    <source>
        <dbReference type="ARBA" id="ARBA00023049"/>
    </source>
</evidence>
<dbReference type="Gene3D" id="1.20.140.70">
    <property type="entry name" value="Oligopeptidase f, N-terminal domain"/>
    <property type="match status" value="1"/>
</dbReference>
<evidence type="ECO:0000256" key="3">
    <source>
        <dbReference type="ARBA" id="ARBA00022801"/>
    </source>
</evidence>
<keyword evidence="3 6" id="KW-0378">Hydrolase</keyword>
<keyword evidence="2 6" id="KW-0479">Metal-binding</keyword>
<comment type="caution">
    <text evidence="9">The sequence shown here is derived from an EMBL/GenBank/DDBJ whole genome shotgun (WGS) entry which is preliminary data.</text>
</comment>
<dbReference type="Gene3D" id="1.10.1370.20">
    <property type="entry name" value="Oligoendopeptidase f, C-terminal domain"/>
    <property type="match status" value="1"/>
</dbReference>
<dbReference type="Gene3D" id="1.10.287.830">
    <property type="entry name" value="putative peptidase helix hairpin domain like"/>
    <property type="match status" value="1"/>
</dbReference>
<dbReference type="Proteomes" id="UP001597568">
    <property type="component" value="Unassembled WGS sequence"/>
</dbReference>
<organism evidence="9 10">
    <name type="scientific">Kurthia populi</name>
    <dbReference type="NCBI Taxonomy" id="1562132"/>
    <lineage>
        <taxon>Bacteria</taxon>
        <taxon>Bacillati</taxon>
        <taxon>Bacillota</taxon>
        <taxon>Bacilli</taxon>
        <taxon>Bacillales</taxon>
        <taxon>Caryophanaceae</taxon>
        <taxon>Kurthia</taxon>
    </lineage>
</organism>
<dbReference type="Pfam" id="PF01432">
    <property type="entry name" value="Peptidase_M3"/>
    <property type="match status" value="1"/>
</dbReference>
<dbReference type="InterPro" id="IPR013647">
    <property type="entry name" value="OligopepF_N_dom"/>
</dbReference>
<name>A0ABW5Y5X2_9BACL</name>
<evidence type="ECO:0000256" key="2">
    <source>
        <dbReference type="ARBA" id="ARBA00022723"/>
    </source>
</evidence>
<comment type="cofactor">
    <cofactor evidence="6">
        <name>Zn(2+)</name>
        <dbReference type="ChEBI" id="CHEBI:29105"/>
    </cofactor>
    <text evidence="6">Binds 1 zinc ion.</text>
</comment>
<evidence type="ECO:0000259" key="8">
    <source>
        <dbReference type="Pfam" id="PF08439"/>
    </source>
</evidence>
<keyword evidence="5 6" id="KW-0482">Metalloprotease</keyword>
<dbReference type="InterPro" id="IPR004438">
    <property type="entry name" value="Peptidase_M3B"/>
</dbReference>
<dbReference type="NCBIfam" id="TIGR00181">
    <property type="entry name" value="pepF"/>
    <property type="match status" value="1"/>
</dbReference>
<evidence type="ECO:0000256" key="1">
    <source>
        <dbReference type="ARBA" id="ARBA00022670"/>
    </source>
</evidence>
<reference evidence="10" key="1">
    <citation type="journal article" date="2019" name="Int. J. Syst. Evol. Microbiol.">
        <title>The Global Catalogue of Microorganisms (GCM) 10K type strain sequencing project: providing services to taxonomists for standard genome sequencing and annotation.</title>
        <authorList>
            <consortium name="The Broad Institute Genomics Platform"/>
            <consortium name="The Broad Institute Genome Sequencing Center for Infectious Disease"/>
            <person name="Wu L."/>
            <person name="Ma J."/>
        </authorList>
    </citation>
    <scope>NUCLEOTIDE SEQUENCE [LARGE SCALE GENOMIC DNA]</scope>
    <source>
        <strain evidence="10">KCTC 33522</strain>
    </source>
</reference>
<evidence type="ECO:0000259" key="7">
    <source>
        <dbReference type="Pfam" id="PF01432"/>
    </source>
</evidence>
<evidence type="ECO:0000313" key="9">
    <source>
        <dbReference type="EMBL" id="MFD2870682.1"/>
    </source>
</evidence>
<evidence type="ECO:0000256" key="6">
    <source>
        <dbReference type="RuleBase" id="RU368091"/>
    </source>
</evidence>
<evidence type="ECO:0000256" key="4">
    <source>
        <dbReference type="ARBA" id="ARBA00022833"/>
    </source>
</evidence>
<evidence type="ECO:0000313" key="10">
    <source>
        <dbReference type="Proteomes" id="UP001597568"/>
    </source>
</evidence>
<comment type="similarity">
    <text evidence="6">Belongs to the peptidase M3B family.</text>
</comment>
<dbReference type="RefSeq" id="WP_380149332.1">
    <property type="nucleotide sequence ID" value="NZ_JBHUOR010000142.1"/>
</dbReference>
<dbReference type="InterPro" id="IPR045090">
    <property type="entry name" value="Pept_M3A_M3B"/>
</dbReference>
<keyword evidence="10" id="KW-1185">Reference proteome</keyword>
<accession>A0ABW5Y5X2</accession>
<dbReference type="EMBL" id="JBHUOR010000142">
    <property type="protein sequence ID" value="MFD2870682.1"/>
    <property type="molecule type" value="Genomic_DNA"/>
</dbReference>
<dbReference type="InterPro" id="IPR001567">
    <property type="entry name" value="Pept_M3A_M3B_dom"/>
</dbReference>
<proteinExistence type="inferred from homology"/>
<protein>
    <recommendedName>
        <fullName evidence="6">Oligopeptidase F</fullName>
        <ecNumber evidence="6">3.4.24.-</ecNumber>
    </recommendedName>
</protein>
<keyword evidence="1 6" id="KW-0645">Protease</keyword>
<feature type="domain" description="Oligopeptidase F N-terminal" evidence="8">
    <location>
        <begin position="118"/>
        <end position="187"/>
    </location>
</feature>
<dbReference type="PANTHER" id="PTHR11804:SF84">
    <property type="entry name" value="SACCHAROLYSIN"/>
    <property type="match status" value="1"/>
</dbReference>